<dbReference type="EMBL" id="CM000784">
    <property type="protein sequence ID" value="AQK91961.1"/>
    <property type="molecule type" value="Genomic_DNA"/>
</dbReference>
<dbReference type="Gene3D" id="3.40.50.12390">
    <property type="match status" value="1"/>
</dbReference>
<sequence>MDLDITVEFWSLQALRSFFSSYQTSSTGPKLDEHFVMSNNHAARAQYFFQQMEAANEERLREEFVRESRKLPPKQQSQTCDSNVITPRTEFMAVLSVALECYIHLRLNYDHEWKQNKVILSDANVPGERDLSGFNPNPLPVWPGRISDHASFADT</sequence>
<gene>
    <name evidence="2" type="ORF">ZEAMMB73_Zm00001d009472</name>
</gene>
<evidence type="ECO:0000259" key="1">
    <source>
        <dbReference type="Pfam" id="PF03159"/>
    </source>
</evidence>
<dbReference type="STRING" id="4577.A0A1D6FJM0"/>
<proteinExistence type="predicted"/>
<organism evidence="2">
    <name type="scientific">Zea mays</name>
    <name type="common">Maize</name>
    <dbReference type="NCBI Taxonomy" id="4577"/>
    <lineage>
        <taxon>Eukaryota</taxon>
        <taxon>Viridiplantae</taxon>
        <taxon>Streptophyta</taxon>
        <taxon>Embryophyta</taxon>
        <taxon>Tracheophyta</taxon>
        <taxon>Spermatophyta</taxon>
        <taxon>Magnoliopsida</taxon>
        <taxon>Liliopsida</taxon>
        <taxon>Poales</taxon>
        <taxon>Poaceae</taxon>
        <taxon>PACMAD clade</taxon>
        <taxon>Panicoideae</taxon>
        <taxon>Andropogonodae</taxon>
        <taxon>Andropogoneae</taxon>
        <taxon>Tripsacinae</taxon>
        <taxon>Zea</taxon>
    </lineage>
</organism>
<dbReference type="InParanoid" id="A0A1D6FJM0"/>
<name>A0A1D6FJM0_MAIZE</name>
<feature type="domain" description="Xrn1 N-terminal" evidence="1">
    <location>
        <begin position="44"/>
        <end position="128"/>
    </location>
</feature>
<dbReference type="GO" id="GO:0003676">
    <property type="term" value="F:nucleic acid binding"/>
    <property type="evidence" value="ECO:0007669"/>
    <property type="project" value="InterPro"/>
</dbReference>
<dbReference type="AlphaFoldDB" id="A0A1D6FJM0"/>
<reference evidence="2" key="1">
    <citation type="submission" date="2015-12" db="EMBL/GenBank/DDBJ databases">
        <title>Update maize B73 reference genome by single molecule sequencing technologies.</title>
        <authorList>
            <consortium name="Maize Genome Sequencing Project"/>
            <person name="Ware D."/>
        </authorList>
    </citation>
    <scope>NUCLEOTIDE SEQUENCE</scope>
    <source>
        <tissue evidence="2">Seedling</tissue>
    </source>
</reference>
<dbReference type="SMR" id="A0A1D6FJM0"/>
<dbReference type="PANTHER" id="PTHR12341:SF41">
    <property type="entry name" value="5'-3' EXORIBONUCLEASE 2"/>
    <property type="match status" value="1"/>
</dbReference>
<dbReference type="IntAct" id="A0A1D6FJM0">
    <property type="interactions" value="1"/>
</dbReference>
<protein>
    <submittedName>
        <fullName evidence="2">5'-3' exoribonuclease 3</fullName>
    </submittedName>
</protein>
<accession>A0A1D6FJM0</accession>
<dbReference type="Pfam" id="PF03159">
    <property type="entry name" value="XRN_N"/>
    <property type="match status" value="1"/>
</dbReference>
<dbReference type="GO" id="GO:0004527">
    <property type="term" value="F:exonuclease activity"/>
    <property type="evidence" value="ECO:0007669"/>
    <property type="project" value="InterPro"/>
</dbReference>
<dbReference type="PANTHER" id="PTHR12341">
    <property type="entry name" value="5'-&gt;3' EXORIBONUCLEASE"/>
    <property type="match status" value="1"/>
</dbReference>
<dbReference type="InterPro" id="IPR004859">
    <property type="entry name" value="Xrn1_N"/>
</dbReference>
<dbReference type="InterPro" id="IPR027073">
    <property type="entry name" value="5_3_exoribonuclease"/>
</dbReference>
<evidence type="ECO:0000313" key="2">
    <source>
        <dbReference type="EMBL" id="AQK91961.1"/>
    </source>
</evidence>